<dbReference type="InterPro" id="IPR011990">
    <property type="entry name" value="TPR-like_helical_dom_sf"/>
</dbReference>
<dbReference type="AlphaFoldDB" id="A0A395LNF8"/>
<evidence type="ECO:0000313" key="2">
    <source>
        <dbReference type="EMBL" id="RDS78275.1"/>
    </source>
</evidence>
<dbReference type="Gene3D" id="1.25.40.10">
    <property type="entry name" value="Tetratricopeptide repeat domain"/>
    <property type="match status" value="1"/>
</dbReference>
<dbReference type="Proteomes" id="UP000254101">
    <property type="component" value="Unassembled WGS sequence"/>
</dbReference>
<reference evidence="2 3" key="1">
    <citation type="submission" date="2018-07" db="EMBL/GenBank/DDBJ databases">
        <title>Erythrobacter nanhaiensis sp. nov., a novel member of the genus Erythrobacter isolated from the South China Sea.</title>
        <authorList>
            <person name="Chen X."/>
            <person name="Liu J."/>
        </authorList>
    </citation>
    <scope>NUCLEOTIDE SEQUENCE [LARGE SCALE GENOMIC DNA]</scope>
    <source>
        <strain evidence="2 3">S-5</strain>
    </source>
</reference>
<accession>A0A395LNF8</accession>
<keyword evidence="1" id="KW-0732">Signal</keyword>
<evidence type="ECO:0008006" key="4">
    <source>
        <dbReference type="Google" id="ProtNLM"/>
    </source>
</evidence>
<proteinExistence type="predicted"/>
<comment type="caution">
    <text evidence="2">The sequence shown here is derived from an EMBL/GenBank/DDBJ whole genome shotgun (WGS) entry which is preliminary data.</text>
</comment>
<feature type="signal peptide" evidence="1">
    <location>
        <begin position="1"/>
        <end position="21"/>
    </location>
</feature>
<organism evidence="2 3">
    <name type="scientific">Alteriqipengyuania lutimaris</name>
    <dbReference type="NCBI Taxonomy" id="1538146"/>
    <lineage>
        <taxon>Bacteria</taxon>
        <taxon>Pseudomonadati</taxon>
        <taxon>Pseudomonadota</taxon>
        <taxon>Alphaproteobacteria</taxon>
        <taxon>Sphingomonadales</taxon>
        <taxon>Erythrobacteraceae</taxon>
        <taxon>Alteriqipengyuania</taxon>
    </lineage>
</organism>
<protein>
    <recommendedName>
        <fullName evidence="4">Tetratricopeptide repeat protein</fullName>
    </recommendedName>
</protein>
<sequence length="306" mass="33625">MTMLKRAVMGVMLVAGANAQAETLRIETIYPAASNEAAAMHTIAIDHFAGREGRDFANRIEHRLIDAAIDGQPFFTLVHRSQADSADAILDGDARVRVTESEFSERRKLCVEEDDKGQCLRREKVDLSCLRLAVDIRPRANLRSADGTILWSSLLSRNEVLSYCPGYDDEPLVAPVVDIGLAAAADDVRRALAPVQAIEDIRIMERRKGMSGDASGAFREAVRLTKQDERAACDAFAALEPAIGTHPSLLFNLGLCAEQAGDFATAERYYLEALADKTSDDEAQAGLRRIDQTIVAERQLESRETY</sequence>
<feature type="chain" id="PRO_5017310729" description="Tetratricopeptide repeat protein" evidence="1">
    <location>
        <begin position="22"/>
        <end position="306"/>
    </location>
</feature>
<keyword evidence="3" id="KW-1185">Reference proteome</keyword>
<evidence type="ECO:0000256" key="1">
    <source>
        <dbReference type="SAM" id="SignalP"/>
    </source>
</evidence>
<name>A0A395LNF8_9SPHN</name>
<gene>
    <name evidence="2" type="ORF">DL238_12110</name>
</gene>
<evidence type="ECO:0000313" key="3">
    <source>
        <dbReference type="Proteomes" id="UP000254101"/>
    </source>
</evidence>
<dbReference type="EMBL" id="QRBB01000001">
    <property type="protein sequence ID" value="RDS78275.1"/>
    <property type="molecule type" value="Genomic_DNA"/>
</dbReference>